<dbReference type="PANTHER" id="PTHR36922:SF1">
    <property type="entry name" value="DUF1993 DOMAIN-CONTAINING PROTEIN"/>
    <property type="match status" value="1"/>
</dbReference>
<evidence type="ECO:0000313" key="2">
    <source>
        <dbReference type="Proteomes" id="UP001549291"/>
    </source>
</evidence>
<organism evidence="1 2">
    <name type="scientific">Bradyrhizobium japonicum</name>
    <dbReference type="NCBI Taxonomy" id="375"/>
    <lineage>
        <taxon>Bacteria</taxon>
        <taxon>Pseudomonadati</taxon>
        <taxon>Pseudomonadota</taxon>
        <taxon>Alphaproteobacteria</taxon>
        <taxon>Hyphomicrobiales</taxon>
        <taxon>Nitrobacteraceae</taxon>
        <taxon>Bradyrhizobium</taxon>
    </lineage>
</organism>
<dbReference type="InterPro" id="IPR018531">
    <property type="entry name" value="DUF1993"/>
</dbReference>
<proteinExistence type="predicted"/>
<accession>A0ABV2RXI4</accession>
<protein>
    <recommendedName>
        <fullName evidence="3">DUF1993 domain-containing protein</fullName>
    </recommendedName>
</protein>
<dbReference type="Gene3D" id="1.20.120.450">
    <property type="entry name" value="dinb family like domain"/>
    <property type="match status" value="1"/>
</dbReference>
<dbReference type="PANTHER" id="PTHR36922">
    <property type="entry name" value="BLL2446 PROTEIN"/>
    <property type="match status" value="1"/>
</dbReference>
<comment type="caution">
    <text evidence="1">The sequence shown here is derived from an EMBL/GenBank/DDBJ whole genome shotgun (WGS) entry which is preliminary data.</text>
</comment>
<name>A0ABV2RXI4_BRAJP</name>
<sequence>MTISMYDASVGVFVPYLRNLSALLDKGVAYAESRKFNPAVLLGMRMAPNMYDLAQQIGEACRHATVAPALLADQEPVALPALEHDIAGLQARIATSIEFIESLSRAEIDSAAERNVFFRLKNGTELPFTGRTLLLTFSVPQFFFHVTTSYDLLRHAGVELVKRDFLGPRER</sequence>
<evidence type="ECO:0008006" key="3">
    <source>
        <dbReference type="Google" id="ProtNLM"/>
    </source>
</evidence>
<dbReference type="Pfam" id="PF09351">
    <property type="entry name" value="DUF1993"/>
    <property type="match status" value="1"/>
</dbReference>
<dbReference type="Proteomes" id="UP001549291">
    <property type="component" value="Unassembled WGS sequence"/>
</dbReference>
<dbReference type="InterPro" id="IPR034660">
    <property type="entry name" value="DinB/YfiT-like"/>
</dbReference>
<evidence type="ECO:0000313" key="1">
    <source>
        <dbReference type="EMBL" id="MET4721597.1"/>
    </source>
</evidence>
<keyword evidence="2" id="KW-1185">Reference proteome</keyword>
<reference evidence="1 2" key="1">
    <citation type="submission" date="2024-06" db="EMBL/GenBank/DDBJ databases">
        <title>Genomic Encyclopedia of Type Strains, Phase V (KMG-V): Genome sequencing to study the core and pangenomes of soil and plant-associated prokaryotes.</title>
        <authorList>
            <person name="Whitman W."/>
        </authorList>
    </citation>
    <scope>NUCLEOTIDE SEQUENCE [LARGE SCALE GENOMIC DNA]</scope>
    <source>
        <strain evidence="1 2">USDA 160</strain>
    </source>
</reference>
<dbReference type="EMBL" id="JBEPTQ010000002">
    <property type="protein sequence ID" value="MET4721597.1"/>
    <property type="molecule type" value="Genomic_DNA"/>
</dbReference>
<dbReference type="SUPFAM" id="SSF109854">
    <property type="entry name" value="DinB/YfiT-like putative metalloenzymes"/>
    <property type="match status" value="1"/>
</dbReference>
<gene>
    <name evidence="1" type="ORF">ABIF63_005703</name>
</gene>